<evidence type="ECO:0000313" key="1">
    <source>
        <dbReference type="EMBL" id="KAF9674830.1"/>
    </source>
</evidence>
<keyword evidence="2" id="KW-1185">Reference proteome</keyword>
<protein>
    <submittedName>
        <fullName evidence="1">Uncharacterized protein</fullName>
    </submittedName>
</protein>
<gene>
    <name evidence="1" type="ORF">SADUNF_Sadunf10G0167700</name>
</gene>
<reference evidence="1 2" key="1">
    <citation type="submission" date="2020-10" db="EMBL/GenBank/DDBJ databases">
        <title>Plant Genome Project.</title>
        <authorList>
            <person name="Zhang R.-G."/>
        </authorList>
    </citation>
    <scope>NUCLEOTIDE SEQUENCE [LARGE SCALE GENOMIC DNA]</scope>
    <source>
        <strain evidence="1">FAFU-HL-1</strain>
        <tissue evidence="1">Leaf</tissue>
    </source>
</reference>
<comment type="caution">
    <text evidence="1">The sequence shown here is derived from an EMBL/GenBank/DDBJ whole genome shotgun (WGS) entry which is preliminary data.</text>
</comment>
<dbReference type="AlphaFoldDB" id="A0A835JWG6"/>
<proteinExistence type="predicted"/>
<dbReference type="Proteomes" id="UP000657918">
    <property type="component" value="Unassembled WGS sequence"/>
</dbReference>
<organism evidence="1 2">
    <name type="scientific">Salix dunnii</name>
    <dbReference type="NCBI Taxonomy" id="1413687"/>
    <lineage>
        <taxon>Eukaryota</taxon>
        <taxon>Viridiplantae</taxon>
        <taxon>Streptophyta</taxon>
        <taxon>Embryophyta</taxon>
        <taxon>Tracheophyta</taxon>
        <taxon>Spermatophyta</taxon>
        <taxon>Magnoliopsida</taxon>
        <taxon>eudicotyledons</taxon>
        <taxon>Gunneridae</taxon>
        <taxon>Pentapetalae</taxon>
        <taxon>rosids</taxon>
        <taxon>fabids</taxon>
        <taxon>Malpighiales</taxon>
        <taxon>Salicaceae</taxon>
        <taxon>Saliceae</taxon>
        <taxon>Salix</taxon>
    </lineage>
</organism>
<evidence type="ECO:0000313" key="2">
    <source>
        <dbReference type="Proteomes" id="UP000657918"/>
    </source>
</evidence>
<dbReference type="OrthoDB" id="18302at2759"/>
<name>A0A835JWG6_9ROSI</name>
<sequence>MWRAIDARSKTIRFSLRTLLLPCHQNPLKPPSSGHFLSLSKTLTVSSSTRSASFSILAFTTRHCNNVACGGGGLAGSLDFVRCIASLSASAAPNQQHTAVDWNEPVSCPDTGVGGKGTDVEEDTRPSIPVRAFFFSTSVDLKSVVEQNKQNFIPPTSRMTNYVVLKFGNLSQPSVSFVAVLYSSNYVVPFILQRL</sequence>
<dbReference type="EMBL" id="JADGMS010000010">
    <property type="protein sequence ID" value="KAF9674830.1"/>
    <property type="molecule type" value="Genomic_DNA"/>
</dbReference>
<accession>A0A835JWG6</accession>